<dbReference type="Pfam" id="PF18859">
    <property type="entry name" value="acVLRF1"/>
    <property type="match status" value="1"/>
</dbReference>
<dbReference type="SUPFAM" id="SSF53137">
    <property type="entry name" value="Translational machinery components"/>
    <property type="match status" value="1"/>
</dbReference>
<protein>
    <recommendedName>
        <fullName evidence="1">Actinobacteria/chloroflexi VLRF1 release factor domain-containing protein</fullName>
    </recommendedName>
</protein>
<dbReference type="NCBIfam" id="NF041024">
    <property type="entry name" value="acVLRF1_NCBI"/>
    <property type="match status" value="1"/>
</dbReference>
<accession>A0AAX3EF42</accession>
<organism evidence="2 3">
    <name type="scientific">Paenarthrobacter ureafaciens</name>
    <dbReference type="NCBI Taxonomy" id="37931"/>
    <lineage>
        <taxon>Bacteria</taxon>
        <taxon>Bacillati</taxon>
        <taxon>Actinomycetota</taxon>
        <taxon>Actinomycetes</taxon>
        <taxon>Micrococcales</taxon>
        <taxon>Micrococcaceae</taxon>
        <taxon>Paenarthrobacter</taxon>
    </lineage>
</organism>
<dbReference type="AlphaFoldDB" id="A0AAX3EF42"/>
<gene>
    <name evidence="2" type="ORF">NL394_11445</name>
</gene>
<evidence type="ECO:0000313" key="3">
    <source>
        <dbReference type="Proteomes" id="UP001163293"/>
    </source>
</evidence>
<dbReference type="Proteomes" id="UP001163293">
    <property type="component" value="Chromosome"/>
</dbReference>
<dbReference type="EMBL" id="CP101185">
    <property type="protein sequence ID" value="UYV95724.1"/>
    <property type="molecule type" value="Genomic_DNA"/>
</dbReference>
<dbReference type="RefSeq" id="WP_259362191.1">
    <property type="nucleotide sequence ID" value="NZ_CP043010.1"/>
</dbReference>
<reference evidence="2" key="1">
    <citation type="submission" date="2022-07" db="EMBL/GenBank/DDBJ databases">
        <authorList>
            <person name="Wu T."/>
        </authorList>
    </citation>
    <scope>NUCLEOTIDE SEQUENCE</scope>
    <source>
        <strain evidence="2">SD-1</strain>
    </source>
</reference>
<dbReference type="Gene3D" id="3.30.420.60">
    <property type="entry name" value="eRF1 domain 2"/>
    <property type="match status" value="1"/>
</dbReference>
<proteinExistence type="predicted"/>
<evidence type="ECO:0000313" key="2">
    <source>
        <dbReference type="EMBL" id="UYV95724.1"/>
    </source>
</evidence>
<keyword evidence="3" id="KW-1185">Reference proteome</keyword>
<dbReference type="InterPro" id="IPR040783">
    <property type="entry name" value="VLRF1"/>
</dbReference>
<feature type="domain" description="Actinobacteria/chloroflexi VLRF1 release factor" evidence="1">
    <location>
        <begin position="92"/>
        <end position="220"/>
    </location>
</feature>
<evidence type="ECO:0000259" key="1">
    <source>
        <dbReference type="Pfam" id="PF18859"/>
    </source>
</evidence>
<dbReference type="InterPro" id="IPR042226">
    <property type="entry name" value="eFR1_2_sf"/>
</dbReference>
<sequence>MEPQTPGPQRRDSQTTIRTALVPASRLHGWVERFSASHGQVEEDFDDDGLLLRAADGAEALLRAPWPVDGRPGRGATDLDRLAALASQERGLGIVLIRRGGFAVAAASGSRILASKSGNRYVQSRTSAGGQSQQRFARRRSNQADALVEAAALHIGAIFAAHRIDYIVPGGDKTLVDQVLNQGPAKPFATRTRLALLDVQEPKTAVLAKAATDACSIRITVTDPPR</sequence>
<name>A0AAX3EF42_PAEUR</name>